<proteinExistence type="predicted"/>
<dbReference type="Pfam" id="PF08668">
    <property type="entry name" value="HDOD"/>
    <property type="match status" value="1"/>
</dbReference>
<organism evidence="2 3">
    <name type="scientific">Ramlibacter alkalitolerans</name>
    <dbReference type="NCBI Taxonomy" id="2039631"/>
    <lineage>
        <taxon>Bacteria</taxon>
        <taxon>Pseudomonadati</taxon>
        <taxon>Pseudomonadota</taxon>
        <taxon>Betaproteobacteria</taxon>
        <taxon>Burkholderiales</taxon>
        <taxon>Comamonadaceae</taxon>
        <taxon>Ramlibacter</taxon>
    </lineage>
</organism>
<evidence type="ECO:0000259" key="1">
    <source>
        <dbReference type="PROSITE" id="PS51833"/>
    </source>
</evidence>
<keyword evidence="3" id="KW-1185">Reference proteome</keyword>
<dbReference type="RefSeq" id="WP_201688078.1">
    <property type="nucleotide sequence ID" value="NZ_JAEQND010000003.1"/>
</dbReference>
<reference evidence="2 3" key="1">
    <citation type="journal article" date="2017" name="Int. J. Syst. Evol. Microbiol.">
        <title>Ramlibacter alkalitolerans sp. nov., alkali-tolerant bacterium isolated from soil of ginseng.</title>
        <authorList>
            <person name="Lee D.H."/>
            <person name="Cha C.J."/>
        </authorList>
    </citation>
    <scope>NUCLEOTIDE SEQUENCE [LARGE SCALE GENOMIC DNA]</scope>
    <source>
        <strain evidence="2 3">KACC 19305</strain>
    </source>
</reference>
<sequence length="268" mass="28045">MPASADSPSWVDRLAACNPPVLRASAHALAAWARRRDEADAHTIAELALADPLLAVRILAAAGRRGTGRFATPARTVTAALVHLGIEPFFAAVEGAPVLEEGLADEPRALAGALRELARSRHSARIAAGFAMHRQDEDVGALQLAALVHRVGALQLWHQAPAAALAIRELQSQGLPAQRAQQEVLGLTLPALSAALLRAWEVAPALGELACAQPARSAAQRTVAVAVRMADRLESGWSHPALVADLAEAGVLLNVAPRAVAQLVRHVS</sequence>
<dbReference type="InterPro" id="IPR052340">
    <property type="entry name" value="RNase_Y/CdgJ"/>
</dbReference>
<evidence type="ECO:0000313" key="2">
    <source>
        <dbReference type="EMBL" id="MBL0424850.1"/>
    </source>
</evidence>
<dbReference type="Gene3D" id="1.10.3210.10">
    <property type="entry name" value="Hypothetical protein af1432"/>
    <property type="match status" value="1"/>
</dbReference>
<protein>
    <submittedName>
        <fullName evidence="2">HDOD domain-containing protein</fullName>
    </submittedName>
</protein>
<gene>
    <name evidence="2" type="ORF">JI746_07000</name>
</gene>
<dbReference type="SUPFAM" id="SSF109604">
    <property type="entry name" value="HD-domain/PDEase-like"/>
    <property type="match status" value="1"/>
</dbReference>
<feature type="domain" description="HDOD" evidence="1">
    <location>
        <begin position="19"/>
        <end position="216"/>
    </location>
</feature>
<dbReference type="InterPro" id="IPR013976">
    <property type="entry name" value="HDOD"/>
</dbReference>
<dbReference type="EMBL" id="JAEQND010000003">
    <property type="protein sequence ID" value="MBL0424850.1"/>
    <property type="molecule type" value="Genomic_DNA"/>
</dbReference>
<name>A0ABS1JKU3_9BURK</name>
<evidence type="ECO:0000313" key="3">
    <source>
        <dbReference type="Proteomes" id="UP000622707"/>
    </source>
</evidence>
<dbReference type="PANTHER" id="PTHR33525:SF3">
    <property type="entry name" value="RIBONUCLEASE Y"/>
    <property type="match status" value="1"/>
</dbReference>
<comment type="caution">
    <text evidence="2">The sequence shown here is derived from an EMBL/GenBank/DDBJ whole genome shotgun (WGS) entry which is preliminary data.</text>
</comment>
<dbReference type="Proteomes" id="UP000622707">
    <property type="component" value="Unassembled WGS sequence"/>
</dbReference>
<accession>A0ABS1JKU3</accession>
<dbReference type="PANTHER" id="PTHR33525">
    <property type="match status" value="1"/>
</dbReference>
<dbReference type="PROSITE" id="PS51833">
    <property type="entry name" value="HDOD"/>
    <property type="match status" value="1"/>
</dbReference>